<protein>
    <recommendedName>
        <fullName evidence="1">AB hydrolase-1 domain-containing protein</fullName>
    </recommendedName>
</protein>
<evidence type="ECO:0000259" key="1">
    <source>
        <dbReference type="Pfam" id="PF12697"/>
    </source>
</evidence>
<dbReference type="InterPro" id="IPR000073">
    <property type="entry name" value="AB_hydrolase_1"/>
</dbReference>
<sequence>MTTNAKATFTEEIVQTAGVQVQLRKGGQGEPLLVIPSELGVPSWLNAHQELASNFTVYVPSLPGFGLSSRPDWITNVRDMAAWVTWFVRDMGLPQPLNVIGFSMGGWIAAEIATMNSSIFKKMVLVSPGGLKPPEGETWDYFVNSGKEAFEQAFHDQTQAPEYAQYYGKEWEPEEAEQVEINREMAARILWKPYMKSHTLAPLLGGVDTETLLVWGREDRIIPANTCQLFESAIKGAKSHIFDGCGHMPEMEKPLEFAAVVSKFLG</sequence>
<organism evidence="2">
    <name type="scientific">marine metagenome</name>
    <dbReference type="NCBI Taxonomy" id="408172"/>
    <lineage>
        <taxon>unclassified sequences</taxon>
        <taxon>metagenomes</taxon>
        <taxon>ecological metagenomes</taxon>
    </lineage>
</organism>
<dbReference type="SUPFAM" id="SSF53474">
    <property type="entry name" value="alpha/beta-Hydrolases"/>
    <property type="match status" value="1"/>
</dbReference>
<dbReference type="InterPro" id="IPR050228">
    <property type="entry name" value="Carboxylesterase_BioH"/>
</dbReference>
<reference evidence="2" key="1">
    <citation type="submission" date="2018-05" db="EMBL/GenBank/DDBJ databases">
        <authorList>
            <person name="Lanie J.A."/>
            <person name="Ng W.-L."/>
            <person name="Kazmierczak K.M."/>
            <person name="Andrzejewski T.M."/>
            <person name="Davidsen T.M."/>
            <person name="Wayne K.J."/>
            <person name="Tettelin H."/>
            <person name="Glass J.I."/>
            <person name="Rusch D."/>
            <person name="Podicherti R."/>
            <person name="Tsui H.-C.T."/>
            <person name="Winkler M.E."/>
        </authorList>
    </citation>
    <scope>NUCLEOTIDE SEQUENCE</scope>
</reference>
<name>A0A382RX09_9ZZZZ</name>
<feature type="domain" description="AB hydrolase-1" evidence="1">
    <location>
        <begin position="48"/>
        <end position="259"/>
    </location>
</feature>
<dbReference type="Pfam" id="PF12697">
    <property type="entry name" value="Abhydrolase_6"/>
    <property type="match status" value="1"/>
</dbReference>
<accession>A0A382RX09</accession>
<dbReference type="Gene3D" id="3.40.50.1820">
    <property type="entry name" value="alpha/beta hydrolase"/>
    <property type="match status" value="1"/>
</dbReference>
<dbReference type="PANTHER" id="PTHR43194:SF5">
    <property type="entry name" value="PIMELOYL-[ACYL-CARRIER PROTEIN] METHYL ESTER ESTERASE"/>
    <property type="match status" value="1"/>
</dbReference>
<gene>
    <name evidence="2" type="ORF">METZ01_LOCUS354706</name>
</gene>
<dbReference type="AlphaFoldDB" id="A0A382RX09"/>
<evidence type="ECO:0000313" key="2">
    <source>
        <dbReference type="EMBL" id="SVD01852.1"/>
    </source>
</evidence>
<dbReference type="PRINTS" id="PR00111">
    <property type="entry name" value="ABHYDROLASE"/>
</dbReference>
<dbReference type="InterPro" id="IPR029058">
    <property type="entry name" value="AB_hydrolase_fold"/>
</dbReference>
<dbReference type="PANTHER" id="PTHR43194">
    <property type="entry name" value="HYDROLASE ALPHA/BETA FOLD FAMILY"/>
    <property type="match status" value="1"/>
</dbReference>
<dbReference type="EMBL" id="UINC01124597">
    <property type="protein sequence ID" value="SVD01852.1"/>
    <property type="molecule type" value="Genomic_DNA"/>
</dbReference>
<proteinExistence type="predicted"/>